<protein>
    <submittedName>
        <fullName evidence="3">Methyltransferase type 11</fullName>
    </submittedName>
</protein>
<evidence type="ECO:0000313" key="3">
    <source>
        <dbReference type="EMBL" id="ADO82682.1"/>
    </source>
</evidence>
<feature type="domain" description="Methyltransferase" evidence="2">
    <location>
        <begin position="70"/>
        <end position="160"/>
    </location>
</feature>
<dbReference type="STRING" id="572544.Ilyop_0897"/>
<sequence>MKEFDPIAYKRMVKSYQDDDDPTGWFDSIYTDAEGNYRDVFWADLTPNPYLLEWLEKHASEPRGGNAIVIGCGVGDDAEAISAAGYEVTAFDISPEAIRLCKNRYPNTKVNYLIADLFDYPLQWAESYDLVYECNTIQVLPGKYRIKARDSMISLLAPEGYILVSCRSRMKGEQEDDIPLPLDKQEIDGFIRCGLSEESFLAYNDTQLPSVPHFFAVYKR</sequence>
<name>E3H8B5_ILYPC</name>
<dbReference type="InterPro" id="IPR029063">
    <property type="entry name" value="SAM-dependent_MTases_sf"/>
</dbReference>
<keyword evidence="1" id="KW-0808">Transferase</keyword>
<dbReference type="GO" id="GO:0032259">
    <property type="term" value="P:methylation"/>
    <property type="evidence" value="ECO:0007669"/>
    <property type="project" value="UniProtKB-KW"/>
</dbReference>
<dbReference type="PANTHER" id="PTHR43861">
    <property type="entry name" value="TRANS-ACONITATE 2-METHYLTRANSFERASE-RELATED"/>
    <property type="match status" value="1"/>
</dbReference>
<reference evidence="3 4" key="1">
    <citation type="journal article" date="2010" name="Stand. Genomic Sci.">
        <title>Complete genome sequence of Ilyobacter polytropus type strain (CuHbu1).</title>
        <authorList>
            <person name="Sikorski J."/>
            <person name="Chertkov O."/>
            <person name="Lapidus A."/>
            <person name="Nolan M."/>
            <person name="Lucas S."/>
            <person name="Del Rio T.G."/>
            <person name="Tice H."/>
            <person name="Cheng J.F."/>
            <person name="Tapia R."/>
            <person name="Han C."/>
            <person name="Goodwin L."/>
            <person name="Pitluck S."/>
            <person name="Liolios K."/>
            <person name="Ivanova N."/>
            <person name="Mavromatis K."/>
            <person name="Mikhailova N."/>
            <person name="Pati A."/>
            <person name="Chen A."/>
            <person name="Palaniappan K."/>
            <person name="Land M."/>
            <person name="Hauser L."/>
            <person name="Chang Y.J."/>
            <person name="Jeffries C.D."/>
            <person name="Brambilla E."/>
            <person name="Yasawong M."/>
            <person name="Rohde M."/>
            <person name="Pukall R."/>
            <person name="Spring S."/>
            <person name="Goker M."/>
            <person name="Woyke T."/>
            <person name="Bristow J."/>
            <person name="Eisen J.A."/>
            <person name="Markowitz V."/>
            <person name="Hugenholtz P."/>
            <person name="Kyrpides N.C."/>
            <person name="Klenk H.P."/>
        </authorList>
    </citation>
    <scope>NUCLEOTIDE SEQUENCE [LARGE SCALE GENOMIC DNA]</scope>
    <source>
        <strain evidence="4">ATCC 51220 / DSM 2926 / LMG 16218 / CuHBu1</strain>
    </source>
</reference>
<dbReference type="Proteomes" id="UP000006875">
    <property type="component" value="Chromosome"/>
</dbReference>
<dbReference type="RefSeq" id="WP_013387352.1">
    <property type="nucleotide sequence ID" value="NC_014632.1"/>
</dbReference>
<dbReference type="InterPro" id="IPR041698">
    <property type="entry name" value="Methyltransf_25"/>
</dbReference>
<evidence type="ECO:0000313" key="4">
    <source>
        <dbReference type="Proteomes" id="UP000006875"/>
    </source>
</evidence>
<dbReference type="SUPFAM" id="SSF53335">
    <property type="entry name" value="S-adenosyl-L-methionine-dependent methyltransferases"/>
    <property type="match status" value="1"/>
</dbReference>
<dbReference type="Gene3D" id="3.40.50.150">
    <property type="entry name" value="Vaccinia Virus protein VP39"/>
    <property type="match status" value="1"/>
</dbReference>
<organism evidence="3 4">
    <name type="scientific">Ilyobacter polytropus (strain ATCC 51220 / DSM 2926 / LMG 16218 / CuHBu1)</name>
    <dbReference type="NCBI Taxonomy" id="572544"/>
    <lineage>
        <taxon>Bacteria</taxon>
        <taxon>Fusobacteriati</taxon>
        <taxon>Fusobacteriota</taxon>
        <taxon>Fusobacteriia</taxon>
        <taxon>Fusobacteriales</taxon>
        <taxon>Fusobacteriaceae</taxon>
        <taxon>Ilyobacter</taxon>
    </lineage>
</organism>
<dbReference type="eggNOG" id="COG0500">
    <property type="taxonomic scope" value="Bacteria"/>
</dbReference>
<gene>
    <name evidence="3" type="ordered locus">Ilyop_0897</name>
</gene>
<dbReference type="GO" id="GO:0008168">
    <property type="term" value="F:methyltransferase activity"/>
    <property type="evidence" value="ECO:0007669"/>
    <property type="project" value="UniProtKB-KW"/>
</dbReference>
<evidence type="ECO:0000259" key="2">
    <source>
        <dbReference type="Pfam" id="PF13649"/>
    </source>
</evidence>
<accession>E3H8B5</accession>
<evidence type="ECO:0000256" key="1">
    <source>
        <dbReference type="ARBA" id="ARBA00022679"/>
    </source>
</evidence>
<keyword evidence="3" id="KW-0489">Methyltransferase</keyword>
<dbReference type="HOGENOM" id="CLU_105064_0_0_0"/>
<proteinExistence type="predicted"/>
<dbReference type="OrthoDB" id="9804312at2"/>
<keyword evidence="4" id="KW-1185">Reference proteome</keyword>
<dbReference type="AlphaFoldDB" id="E3H8B5"/>
<dbReference type="CDD" id="cd02440">
    <property type="entry name" value="AdoMet_MTases"/>
    <property type="match status" value="1"/>
</dbReference>
<dbReference type="KEGG" id="ipo:Ilyop_0897"/>
<dbReference type="Pfam" id="PF13649">
    <property type="entry name" value="Methyltransf_25"/>
    <property type="match status" value="1"/>
</dbReference>
<dbReference type="EMBL" id="CP002281">
    <property type="protein sequence ID" value="ADO82682.1"/>
    <property type="molecule type" value="Genomic_DNA"/>
</dbReference>